<dbReference type="EMBL" id="CAJOBC010002319">
    <property type="protein sequence ID" value="CAF3727259.1"/>
    <property type="molecule type" value="Genomic_DNA"/>
</dbReference>
<dbReference type="Proteomes" id="UP000663829">
    <property type="component" value="Unassembled WGS sequence"/>
</dbReference>
<dbReference type="AlphaFoldDB" id="A0A814DA37"/>
<proteinExistence type="predicted"/>
<evidence type="ECO:0000313" key="3">
    <source>
        <dbReference type="EMBL" id="CAF3727259.1"/>
    </source>
</evidence>
<dbReference type="EMBL" id="CAJNOQ010002320">
    <property type="protein sequence ID" value="CAF0951624.1"/>
    <property type="molecule type" value="Genomic_DNA"/>
</dbReference>
<sequence length="262" mass="28786">MRKTATDSQYQLRRTSGSQDDEQSSSSLSDQRKLPLQQLQQYPLIQQRLHQQPVQQQHQQRQPLVLRVQQQQRSHQQVITTIPTTAAPSCSAAASTTMATGQLVYLTSTSPSNTYANYTYNFTATSVLSTLRFAFKGGGAGGSPGPHRWYLDNVSVKEKNTSNTEMLINGGFEMGDLTGWTLFCNSSCGSGTSGVVVADATYCYVATGSSYCYYDWCNGGGSGNYDYISQSFTSVIGYWYVMRFSLRQSGTGGPVELYASMN</sequence>
<dbReference type="Gene3D" id="2.60.120.260">
    <property type="entry name" value="Galactose-binding domain-like"/>
    <property type="match status" value="2"/>
</dbReference>
<organism evidence="2 4">
    <name type="scientific">Didymodactylos carnosus</name>
    <dbReference type="NCBI Taxonomy" id="1234261"/>
    <lineage>
        <taxon>Eukaryota</taxon>
        <taxon>Metazoa</taxon>
        <taxon>Spiralia</taxon>
        <taxon>Gnathifera</taxon>
        <taxon>Rotifera</taxon>
        <taxon>Eurotatoria</taxon>
        <taxon>Bdelloidea</taxon>
        <taxon>Philodinida</taxon>
        <taxon>Philodinidae</taxon>
        <taxon>Didymodactylos</taxon>
    </lineage>
</organism>
<feature type="region of interest" description="Disordered" evidence="1">
    <location>
        <begin position="1"/>
        <end position="33"/>
    </location>
</feature>
<protein>
    <submittedName>
        <fullName evidence="2">Uncharacterized protein</fullName>
    </submittedName>
</protein>
<feature type="compositionally biased region" description="Polar residues" evidence="1">
    <location>
        <begin position="1"/>
        <end position="15"/>
    </location>
</feature>
<dbReference type="OrthoDB" id="10057025at2759"/>
<accession>A0A814DA37</accession>
<name>A0A814DA37_9BILA</name>
<reference evidence="2" key="1">
    <citation type="submission" date="2021-02" db="EMBL/GenBank/DDBJ databases">
        <authorList>
            <person name="Nowell W R."/>
        </authorList>
    </citation>
    <scope>NUCLEOTIDE SEQUENCE</scope>
</reference>
<evidence type="ECO:0000256" key="1">
    <source>
        <dbReference type="SAM" id="MobiDB-lite"/>
    </source>
</evidence>
<gene>
    <name evidence="2" type="ORF">GPM918_LOCUS11276</name>
    <name evidence="3" type="ORF">SRO942_LOCUS11275</name>
</gene>
<keyword evidence="4" id="KW-1185">Reference proteome</keyword>
<dbReference type="Proteomes" id="UP000681722">
    <property type="component" value="Unassembled WGS sequence"/>
</dbReference>
<evidence type="ECO:0000313" key="2">
    <source>
        <dbReference type="EMBL" id="CAF0951624.1"/>
    </source>
</evidence>
<feature type="compositionally biased region" description="Low complexity" evidence="1">
    <location>
        <begin position="24"/>
        <end position="33"/>
    </location>
</feature>
<dbReference type="InterPro" id="IPR008979">
    <property type="entry name" value="Galactose-bd-like_sf"/>
</dbReference>
<dbReference type="SUPFAM" id="SSF49785">
    <property type="entry name" value="Galactose-binding domain-like"/>
    <property type="match status" value="1"/>
</dbReference>
<evidence type="ECO:0000313" key="4">
    <source>
        <dbReference type="Proteomes" id="UP000663829"/>
    </source>
</evidence>
<comment type="caution">
    <text evidence="2">The sequence shown here is derived from an EMBL/GenBank/DDBJ whole genome shotgun (WGS) entry which is preliminary data.</text>
</comment>